<name>A0ABR2H9S4_9EUKA</name>
<feature type="transmembrane region" description="Helical" evidence="1">
    <location>
        <begin position="285"/>
        <end position="310"/>
    </location>
</feature>
<keyword evidence="1" id="KW-0472">Membrane</keyword>
<evidence type="ECO:0000256" key="1">
    <source>
        <dbReference type="SAM" id="Phobius"/>
    </source>
</evidence>
<sequence>MRKGEKGHYFSIEIDTFLRLNVTNADDKSIESSRLYVNGFGELNSCDYPFDRIRPASTVKVIRGVYVICNSNNGNGYCSYKSIHVYRQLGTSNVFRSDFDPNSKIIVFLDTFPDNIDANLNDLQNQKIEFMKNDTSKSATLLESKNKVRFLSTTELTRKADSTTELGCSKGGALLDNSDSVLFIVGVDDILIIKQEGNVSDDVSAITIQPLNDKMTLVIDDSFDIEKQKLKIETNKENFVSVIIHTNKNISSEELLNNFIETDETKVSVNFGDEPSKEKKKGFPMAAIIGIVVGAVVLIVVIILIVIFVIRKRKNNSRNEDVNDEHDELDDQGDYWNKYLNFNMKKMGVNQN</sequence>
<evidence type="ECO:0000313" key="2">
    <source>
        <dbReference type="EMBL" id="KAK8842954.1"/>
    </source>
</evidence>
<gene>
    <name evidence="2" type="ORF">M9Y10_025820</name>
</gene>
<comment type="caution">
    <text evidence="2">The sequence shown here is derived from an EMBL/GenBank/DDBJ whole genome shotgun (WGS) entry which is preliminary data.</text>
</comment>
<keyword evidence="1" id="KW-0812">Transmembrane</keyword>
<reference evidence="2 3" key="1">
    <citation type="submission" date="2024-04" db="EMBL/GenBank/DDBJ databases">
        <title>Tritrichomonas musculus Genome.</title>
        <authorList>
            <person name="Alves-Ferreira E."/>
            <person name="Grigg M."/>
            <person name="Lorenzi H."/>
            <person name="Galac M."/>
        </authorList>
    </citation>
    <scope>NUCLEOTIDE SEQUENCE [LARGE SCALE GENOMIC DNA]</scope>
    <source>
        <strain evidence="2 3">EAF2021</strain>
    </source>
</reference>
<keyword evidence="3" id="KW-1185">Reference proteome</keyword>
<keyword evidence="1" id="KW-1133">Transmembrane helix</keyword>
<evidence type="ECO:0000313" key="3">
    <source>
        <dbReference type="Proteomes" id="UP001470230"/>
    </source>
</evidence>
<dbReference type="EMBL" id="JAPFFF010000037">
    <property type="protein sequence ID" value="KAK8842954.1"/>
    <property type="molecule type" value="Genomic_DNA"/>
</dbReference>
<protein>
    <submittedName>
        <fullName evidence="2">Uncharacterized protein</fullName>
    </submittedName>
</protein>
<proteinExistence type="predicted"/>
<organism evidence="2 3">
    <name type="scientific">Tritrichomonas musculus</name>
    <dbReference type="NCBI Taxonomy" id="1915356"/>
    <lineage>
        <taxon>Eukaryota</taxon>
        <taxon>Metamonada</taxon>
        <taxon>Parabasalia</taxon>
        <taxon>Tritrichomonadida</taxon>
        <taxon>Tritrichomonadidae</taxon>
        <taxon>Tritrichomonas</taxon>
    </lineage>
</organism>
<dbReference type="Proteomes" id="UP001470230">
    <property type="component" value="Unassembled WGS sequence"/>
</dbReference>
<accession>A0ABR2H9S4</accession>